<dbReference type="Gene3D" id="3.30.450.40">
    <property type="match status" value="1"/>
</dbReference>
<name>A0ABV3GGS5_MICGL</name>
<organism evidence="6 7">
    <name type="scientific">Microtetraspora glauca</name>
    <dbReference type="NCBI Taxonomy" id="1996"/>
    <lineage>
        <taxon>Bacteria</taxon>
        <taxon>Bacillati</taxon>
        <taxon>Actinomycetota</taxon>
        <taxon>Actinomycetes</taxon>
        <taxon>Streptosporangiales</taxon>
        <taxon>Streptosporangiaceae</taxon>
        <taxon>Microtetraspora</taxon>
    </lineage>
</organism>
<dbReference type="Pfam" id="PF01614">
    <property type="entry name" value="IclR_C"/>
    <property type="match status" value="1"/>
</dbReference>
<proteinExistence type="predicted"/>
<dbReference type="EMBL" id="JBFALK010000010">
    <property type="protein sequence ID" value="MEV0970832.1"/>
    <property type="molecule type" value="Genomic_DNA"/>
</dbReference>
<reference evidence="6 7" key="1">
    <citation type="submission" date="2024-06" db="EMBL/GenBank/DDBJ databases">
        <title>The Natural Products Discovery Center: Release of the First 8490 Sequenced Strains for Exploring Actinobacteria Biosynthetic Diversity.</title>
        <authorList>
            <person name="Kalkreuter E."/>
            <person name="Kautsar S.A."/>
            <person name="Yang D."/>
            <person name="Bader C.D."/>
            <person name="Teijaro C.N."/>
            <person name="Fluegel L."/>
            <person name="Davis C.M."/>
            <person name="Simpson J.R."/>
            <person name="Lauterbach L."/>
            <person name="Steele A.D."/>
            <person name="Gui C."/>
            <person name="Meng S."/>
            <person name="Li G."/>
            <person name="Viehrig K."/>
            <person name="Ye F."/>
            <person name="Su P."/>
            <person name="Kiefer A.F."/>
            <person name="Nichols A."/>
            <person name="Cepeda A.J."/>
            <person name="Yan W."/>
            <person name="Fan B."/>
            <person name="Jiang Y."/>
            <person name="Adhikari A."/>
            <person name="Zheng C.-J."/>
            <person name="Schuster L."/>
            <person name="Cowan T.M."/>
            <person name="Smanski M.J."/>
            <person name="Chevrette M.G."/>
            <person name="De Carvalho L.P.S."/>
            <person name="Shen B."/>
        </authorList>
    </citation>
    <scope>NUCLEOTIDE SEQUENCE [LARGE SCALE GENOMIC DNA]</scope>
    <source>
        <strain evidence="6 7">NPDC050100</strain>
    </source>
</reference>
<evidence type="ECO:0000256" key="3">
    <source>
        <dbReference type="ARBA" id="ARBA00023163"/>
    </source>
</evidence>
<keyword evidence="1" id="KW-0805">Transcription regulation</keyword>
<feature type="domain" description="IclR-ED" evidence="5">
    <location>
        <begin position="83"/>
        <end position="265"/>
    </location>
</feature>
<dbReference type="PROSITE" id="PS51077">
    <property type="entry name" value="HTH_ICLR"/>
    <property type="match status" value="1"/>
</dbReference>
<sequence length="271" mass="29530">METAKPLRRRTPDASSQTVATVERAADVLVLFAEPGSVTLGVTEIAGKLGMSKAAVHRILTSLRLRGLIDLDLETRRYSLGSTTMRLGLAYLDRLNVRGLAAPALVTLSRTLAETATLSIRTRSTRVYVDQATPSREVIMSVSLGVPYPLHAGASSKAFLAFLSDEEIDAYLRTVPLTRLTERTLVHPDILLKDIVAIRRRGYARSTAERQHGSASVAAPIFDHHGRPAGVVSVCGPMERFRGEARHCAEVLLEATRRLSARMGHASAEKR</sequence>
<dbReference type="SMART" id="SM00346">
    <property type="entry name" value="HTH_ICLR"/>
    <property type="match status" value="1"/>
</dbReference>
<evidence type="ECO:0000256" key="1">
    <source>
        <dbReference type="ARBA" id="ARBA00023015"/>
    </source>
</evidence>
<keyword evidence="7" id="KW-1185">Reference proteome</keyword>
<dbReference type="InterPro" id="IPR014757">
    <property type="entry name" value="Tscrpt_reg_IclR_C"/>
</dbReference>
<dbReference type="PROSITE" id="PS51078">
    <property type="entry name" value="ICLR_ED"/>
    <property type="match status" value="1"/>
</dbReference>
<evidence type="ECO:0000313" key="7">
    <source>
        <dbReference type="Proteomes" id="UP001551675"/>
    </source>
</evidence>
<protein>
    <submittedName>
        <fullName evidence="6">IclR family transcriptional regulator</fullName>
    </submittedName>
</protein>
<dbReference type="InterPro" id="IPR005471">
    <property type="entry name" value="Tscrpt_reg_IclR_N"/>
</dbReference>
<dbReference type="InterPro" id="IPR036388">
    <property type="entry name" value="WH-like_DNA-bd_sf"/>
</dbReference>
<dbReference type="InterPro" id="IPR029016">
    <property type="entry name" value="GAF-like_dom_sf"/>
</dbReference>
<dbReference type="SUPFAM" id="SSF55781">
    <property type="entry name" value="GAF domain-like"/>
    <property type="match status" value="1"/>
</dbReference>
<dbReference type="Pfam" id="PF09339">
    <property type="entry name" value="HTH_IclR"/>
    <property type="match status" value="1"/>
</dbReference>
<gene>
    <name evidence="6" type="ORF">AB0I59_19540</name>
</gene>
<evidence type="ECO:0000259" key="5">
    <source>
        <dbReference type="PROSITE" id="PS51078"/>
    </source>
</evidence>
<evidence type="ECO:0000259" key="4">
    <source>
        <dbReference type="PROSITE" id="PS51077"/>
    </source>
</evidence>
<evidence type="ECO:0000256" key="2">
    <source>
        <dbReference type="ARBA" id="ARBA00023125"/>
    </source>
</evidence>
<dbReference type="InterPro" id="IPR050707">
    <property type="entry name" value="HTH_MetabolicPath_Reg"/>
</dbReference>
<dbReference type="RefSeq" id="WP_061258081.1">
    <property type="nucleotide sequence ID" value="NZ_JBFALK010000010.1"/>
</dbReference>
<feature type="domain" description="HTH iclR-type" evidence="4">
    <location>
        <begin position="19"/>
        <end position="82"/>
    </location>
</feature>
<keyword evidence="2" id="KW-0238">DNA-binding</keyword>
<evidence type="ECO:0000313" key="6">
    <source>
        <dbReference type="EMBL" id="MEV0970832.1"/>
    </source>
</evidence>
<comment type="caution">
    <text evidence="6">The sequence shown here is derived from an EMBL/GenBank/DDBJ whole genome shotgun (WGS) entry which is preliminary data.</text>
</comment>
<dbReference type="InterPro" id="IPR036390">
    <property type="entry name" value="WH_DNA-bd_sf"/>
</dbReference>
<dbReference type="Gene3D" id="1.10.10.10">
    <property type="entry name" value="Winged helix-like DNA-binding domain superfamily/Winged helix DNA-binding domain"/>
    <property type="match status" value="1"/>
</dbReference>
<dbReference type="PANTHER" id="PTHR30136">
    <property type="entry name" value="HELIX-TURN-HELIX TRANSCRIPTIONAL REGULATOR, ICLR FAMILY"/>
    <property type="match status" value="1"/>
</dbReference>
<dbReference type="Proteomes" id="UP001551675">
    <property type="component" value="Unassembled WGS sequence"/>
</dbReference>
<dbReference type="SUPFAM" id="SSF46785">
    <property type="entry name" value="Winged helix' DNA-binding domain"/>
    <property type="match status" value="1"/>
</dbReference>
<accession>A0ABV3GGS5</accession>
<dbReference type="PANTHER" id="PTHR30136:SF24">
    <property type="entry name" value="HTH-TYPE TRANSCRIPTIONAL REPRESSOR ALLR"/>
    <property type="match status" value="1"/>
</dbReference>
<keyword evidence="3" id="KW-0804">Transcription</keyword>